<gene>
    <name evidence="1" type="ORF">SEMRO_744_G196220.1</name>
</gene>
<sequence length="293" mass="32486">MKFIYAFDFDGVLVDSAAELGLSGFDAAKLLCPGAPWLTRRLRRPDQLEQLIQNFCKVRPCLETGWEAPLLLKLLTEENVSIDQILHDFQHGLREKTLEDLNVSVDQCKEALKKARNDWIASDDNGQDWLEAHGFYQGACDAVRKLLEDPEKVPDVFVITTKAADFTQRLLEQQRLAGKDAPGGGIPPERIFGLGSPPKEKVLAQLLEERGSQYAAVFVEDRLLTLDKTMSDSAINTRVLPVVASWGYNTVDQRDGGKKAGYVILDAEDTSTLGNVLNDAAADKLLTELNSKK</sequence>
<protein>
    <submittedName>
        <fullName evidence="1">Uncharacterized protein</fullName>
    </submittedName>
</protein>
<name>A0A9N8E8N9_9STRA</name>
<evidence type="ECO:0000313" key="2">
    <source>
        <dbReference type="Proteomes" id="UP001153069"/>
    </source>
</evidence>
<comment type="caution">
    <text evidence="1">The sequence shown here is derived from an EMBL/GenBank/DDBJ whole genome shotgun (WGS) entry which is preliminary data.</text>
</comment>
<proteinExistence type="predicted"/>
<dbReference type="EMBL" id="CAICTM010000743">
    <property type="protein sequence ID" value="CAB9515880.1"/>
    <property type="molecule type" value="Genomic_DNA"/>
</dbReference>
<dbReference type="OrthoDB" id="417952at2759"/>
<accession>A0A9N8E8N9</accession>
<dbReference type="Proteomes" id="UP001153069">
    <property type="component" value="Unassembled WGS sequence"/>
</dbReference>
<keyword evidence="2" id="KW-1185">Reference proteome</keyword>
<organism evidence="1 2">
    <name type="scientific">Seminavis robusta</name>
    <dbReference type="NCBI Taxonomy" id="568900"/>
    <lineage>
        <taxon>Eukaryota</taxon>
        <taxon>Sar</taxon>
        <taxon>Stramenopiles</taxon>
        <taxon>Ochrophyta</taxon>
        <taxon>Bacillariophyta</taxon>
        <taxon>Bacillariophyceae</taxon>
        <taxon>Bacillariophycidae</taxon>
        <taxon>Naviculales</taxon>
        <taxon>Naviculaceae</taxon>
        <taxon>Seminavis</taxon>
    </lineage>
</organism>
<dbReference type="AlphaFoldDB" id="A0A9N8E8N9"/>
<reference evidence="1" key="1">
    <citation type="submission" date="2020-06" db="EMBL/GenBank/DDBJ databases">
        <authorList>
            <consortium name="Plant Systems Biology data submission"/>
        </authorList>
    </citation>
    <scope>NUCLEOTIDE SEQUENCE</scope>
    <source>
        <strain evidence="1">D6</strain>
    </source>
</reference>
<evidence type="ECO:0000313" key="1">
    <source>
        <dbReference type="EMBL" id="CAB9515880.1"/>
    </source>
</evidence>